<keyword evidence="2" id="KW-1185">Reference proteome</keyword>
<organism evidence="1 2">
    <name type="scientific">Pararge aegeria aegeria</name>
    <dbReference type="NCBI Taxonomy" id="348720"/>
    <lineage>
        <taxon>Eukaryota</taxon>
        <taxon>Metazoa</taxon>
        <taxon>Ecdysozoa</taxon>
        <taxon>Arthropoda</taxon>
        <taxon>Hexapoda</taxon>
        <taxon>Insecta</taxon>
        <taxon>Pterygota</taxon>
        <taxon>Neoptera</taxon>
        <taxon>Endopterygota</taxon>
        <taxon>Lepidoptera</taxon>
        <taxon>Glossata</taxon>
        <taxon>Ditrysia</taxon>
        <taxon>Papilionoidea</taxon>
        <taxon>Nymphalidae</taxon>
        <taxon>Satyrinae</taxon>
        <taxon>Satyrini</taxon>
        <taxon>Parargina</taxon>
        <taxon>Pararge</taxon>
    </lineage>
</organism>
<dbReference type="EMBL" id="CAKXAJ010025439">
    <property type="protein sequence ID" value="CAH2239541.1"/>
    <property type="molecule type" value="Genomic_DNA"/>
</dbReference>
<evidence type="ECO:0000313" key="1">
    <source>
        <dbReference type="EMBL" id="CAH2239541.1"/>
    </source>
</evidence>
<dbReference type="AlphaFoldDB" id="A0A8S4RPI8"/>
<gene>
    <name evidence="1" type="primary">jg21545</name>
    <name evidence="1" type="ORF">PAEG_LOCUS16242</name>
</gene>
<sequence length="186" mass="20771">MKAIPAFKSCLAALIDEGPHDKFTPKDAFREIFRSFTREIRSSFHLVSTQHHAGTLIHFFVGMVVTSHTRSLSPDHTRQQKIPIAPSGNRTRDLELKTRALTAASGSNNVDGLPDGCGIQFPINIATLQTRRNSSRNASCIALRRKCLTLSILTPHWWERYRPTTLLQFKFACSNAGRGLLLAARC</sequence>
<proteinExistence type="predicted"/>
<evidence type="ECO:0000313" key="2">
    <source>
        <dbReference type="Proteomes" id="UP000838756"/>
    </source>
</evidence>
<comment type="caution">
    <text evidence="1">The sequence shown here is derived from an EMBL/GenBank/DDBJ whole genome shotgun (WGS) entry which is preliminary data.</text>
</comment>
<reference evidence="1" key="1">
    <citation type="submission" date="2022-03" db="EMBL/GenBank/DDBJ databases">
        <authorList>
            <person name="Lindestad O."/>
        </authorList>
    </citation>
    <scope>NUCLEOTIDE SEQUENCE</scope>
</reference>
<protein>
    <submittedName>
        <fullName evidence="1">Jg21545 protein</fullName>
    </submittedName>
</protein>
<dbReference type="Proteomes" id="UP000838756">
    <property type="component" value="Unassembled WGS sequence"/>
</dbReference>
<name>A0A8S4RPI8_9NEOP</name>
<accession>A0A8S4RPI8</accession>